<dbReference type="AlphaFoldDB" id="A0A2P2JRU2"/>
<name>A0A2P2JRU2_RHIMU</name>
<dbReference type="InterPro" id="IPR003734">
    <property type="entry name" value="DUF155"/>
</dbReference>
<keyword evidence="2" id="KW-0472">Membrane</keyword>
<keyword evidence="2" id="KW-1133">Transmembrane helix</keyword>
<dbReference type="GO" id="GO:0005739">
    <property type="term" value="C:mitochondrion"/>
    <property type="evidence" value="ECO:0007669"/>
    <property type="project" value="UniProtKB-ARBA"/>
</dbReference>
<sequence length="404" mass="45813">MWRSIDAQMKLLLPLRTIIFTQPSPCYLQLLKLSSGRFSPSKTLSLPSISIPFSCILTSSSRQKSRSHLVATSCISSFSSLAPQRQQQHVTAEWTEPVSCSEVGDDGGSVVEEDSSRPSISVRAFFFSTSVDLKSLVEQNKHNFIPPTSRMTNYVVLKFGNLSEPCGFGTCISGSDCCYMVVFQYGSIVLFNVREDEVDDYLKIIRNHASGLLPEMRKDEYEVREKLALHTWMQGGLDFIMLQFLNIDGIRTIGSVLGQSIALDYYGRQVDGMVGEFTDINRGMEKTGTFSMDSKKLFQLVGKANSNLADVILKLGLFERSDIAWKDAKYAQIWEYLRDEFELTQRFASLDFKLKFVEHNIRFLQEILQNRKSDFLEWLIIVLISVEIIISIFDLATRSGIKIL</sequence>
<organism evidence="4">
    <name type="scientific">Rhizophora mucronata</name>
    <name type="common">Asiatic mangrove</name>
    <dbReference type="NCBI Taxonomy" id="61149"/>
    <lineage>
        <taxon>Eukaryota</taxon>
        <taxon>Viridiplantae</taxon>
        <taxon>Streptophyta</taxon>
        <taxon>Embryophyta</taxon>
        <taxon>Tracheophyta</taxon>
        <taxon>Spermatophyta</taxon>
        <taxon>Magnoliopsida</taxon>
        <taxon>eudicotyledons</taxon>
        <taxon>Gunneridae</taxon>
        <taxon>Pentapetalae</taxon>
        <taxon>rosids</taxon>
        <taxon>fabids</taxon>
        <taxon>Malpighiales</taxon>
        <taxon>Rhizophoraceae</taxon>
        <taxon>Rhizophora</taxon>
    </lineage>
</organism>
<feature type="domain" description="DUF155" evidence="3">
    <location>
        <begin position="180"/>
        <end position="350"/>
    </location>
</feature>
<reference evidence="4" key="1">
    <citation type="submission" date="2018-02" db="EMBL/GenBank/DDBJ databases">
        <title>Rhizophora mucronata_Transcriptome.</title>
        <authorList>
            <person name="Meera S.P."/>
            <person name="Sreeshan A."/>
            <person name="Augustine A."/>
        </authorList>
    </citation>
    <scope>NUCLEOTIDE SEQUENCE</scope>
    <source>
        <tissue evidence="4">Leaf</tissue>
    </source>
</reference>
<evidence type="ECO:0000256" key="2">
    <source>
        <dbReference type="SAM" id="Phobius"/>
    </source>
</evidence>
<proteinExistence type="inferred from homology"/>
<evidence type="ECO:0000259" key="3">
    <source>
        <dbReference type="Pfam" id="PF02582"/>
    </source>
</evidence>
<comment type="similarity">
    <text evidence="1">Belongs to the RMD1/sif2 family.</text>
</comment>
<dbReference type="PANTHER" id="PTHR16255:SF6">
    <property type="entry name" value="PROTEIN RETARDED ROOT GROWTH-LIKE"/>
    <property type="match status" value="1"/>
</dbReference>
<dbReference type="InterPro" id="IPR051624">
    <property type="entry name" value="RMD1/Sad1-interacting"/>
</dbReference>
<evidence type="ECO:0000313" key="4">
    <source>
        <dbReference type="EMBL" id="MBW96197.1"/>
    </source>
</evidence>
<feature type="transmembrane region" description="Helical" evidence="2">
    <location>
        <begin position="375"/>
        <end position="396"/>
    </location>
</feature>
<keyword evidence="2" id="KW-0812">Transmembrane</keyword>
<protein>
    <recommendedName>
        <fullName evidence="3">DUF155 domain-containing protein</fullName>
    </recommendedName>
</protein>
<dbReference type="PANTHER" id="PTHR16255">
    <property type="entry name" value="REQUIRED FOR MEIOTIC NUCLEAR DIVISION PROTEIN 1 HOMOLOG"/>
    <property type="match status" value="1"/>
</dbReference>
<dbReference type="Pfam" id="PF02582">
    <property type="entry name" value="DUF155"/>
    <property type="match status" value="1"/>
</dbReference>
<evidence type="ECO:0000256" key="1">
    <source>
        <dbReference type="ARBA" id="ARBA00008306"/>
    </source>
</evidence>
<accession>A0A2P2JRU2</accession>
<dbReference type="EMBL" id="GGEC01015714">
    <property type="protein sequence ID" value="MBW96197.1"/>
    <property type="molecule type" value="Transcribed_RNA"/>
</dbReference>